<reference evidence="1" key="1">
    <citation type="submission" date="2025-08" db="UniProtKB">
        <authorList>
            <consortium name="RefSeq"/>
        </authorList>
    </citation>
    <scope>IDENTIFICATION</scope>
</reference>
<organism evidence="1">
    <name type="scientific">Nicotiana tabacum</name>
    <name type="common">Common tobacco</name>
    <dbReference type="NCBI Taxonomy" id="4097"/>
    <lineage>
        <taxon>Eukaryota</taxon>
        <taxon>Viridiplantae</taxon>
        <taxon>Streptophyta</taxon>
        <taxon>Embryophyta</taxon>
        <taxon>Tracheophyta</taxon>
        <taxon>Spermatophyta</taxon>
        <taxon>Magnoliopsida</taxon>
        <taxon>eudicotyledons</taxon>
        <taxon>Gunneridae</taxon>
        <taxon>Pentapetalae</taxon>
        <taxon>asterids</taxon>
        <taxon>lamiids</taxon>
        <taxon>Solanales</taxon>
        <taxon>Solanaceae</taxon>
        <taxon>Nicotianoideae</taxon>
        <taxon>Nicotianeae</taxon>
        <taxon>Nicotiana</taxon>
    </lineage>
</organism>
<evidence type="ECO:0008006" key="2">
    <source>
        <dbReference type="Google" id="ProtNLM"/>
    </source>
</evidence>
<protein>
    <recommendedName>
        <fullName evidence="2">Reverse transcriptase domain-containing protein</fullName>
    </recommendedName>
</protein>
<dbReference type="PANTHER" id="PTHR33116:SF84">
    <property type="entry name" value="RNA-DIRECTED DNA POLYMERASE"/>
    <property type="match status" value="1"/>
</dbReference>
<name>A0A1S3XSF7_TOBAC</name>
<proteinExistence type="predicted"/>
<dbReference type="PaxDb" id="4097-A0A1S3XSF7"/>
<dbReference type="RefSeq" id="XP_016442810.1">
    <property type="nucleotide sequence ID" value="XM_016587324.1"/>
</dbReference>
<sequence>MKEAMFKIDSNKSPGSDGFGIGFYKAAWPILGQDITKAFVLVMKYLSRMLKRVSMLPDFKFHPMCKSLKLTHLLFADDLTILCKGNDSSVNRIMEALTHFSNVTGLIANIDKSSIFMAKVDDNTKEQLLDRKGLALEKNTQRIRVTYSKLISYASRLQIINAILFYIHNFWGTVFIIPQSILKEVDMICKEYLWSSSEEKKKLPLVAWENICYPKKLRGLNVKGIINWNIASVGKLLWQLIKYKEALWVKWVNGVYMKAEANI</sequence>
<dbReference type="AlphaFoldDB" id="A0A1S3XSF7"/>
<dbReference type="KEGG" id="nta:107768223"/>
<dbReference type="OrthoDB" id="1302412at2759"/>
<dbReference type="PANTHER" id="PTHR33116">
    <property type="entry name" value="REVERSE TRANSCRIPTASE ZINC-BINDING DOMAIN-CONTAINING PROTEIN-RELATED-RELATED"/>
    <property type="match status" value="1"/>
</dbReference>
<evidence type="ECO:0000313" key="1">
    <source>
        <dbReference type="RefSeq" id="XP_016442810.1"/>
    </source>
</evidence>
<gene>
    <name evidence="1" type="primary">LOC107768223</name>
</gene>
<accession>A0A1S3XSF7</accession>